<proteinExistence type="predicted"/>
<name>A0A1H1EX83_9ACTN</name>
<evidence type="ECO:0000313" key="1">
    <source>
        <dbReference type="EMBL" id="SDQ93159.1"/>
    </source>
</evidence>
<dbReference type="RefSeq" id="WP_165634783.1">
    <property type="nucleotide sequence ID" value="NZ_FNKK01000002.1"/>
</dbReference>
<keyword evidence="2" id="KW-1185">Reference proteome</keyword>
<dbReference type="AlphaFoldDB" id="A0A1H1EX83"/>
<protein>
    <submittedName>
        <fullName evidence="1">Uncharacterized protein</fullName>
    </submittedName>
</protein>
<evidence type="ECO:0000313" key="2">
    <source>
        <dbReference type="Proteomes" id="UP000217103"/>
    </source>
</evidence>
<gene>
    <name evidence="1" type="ORF">SAMN04489764_2667</name>
</gene>
<dbReference type="Proteomes" id="UP000217103">
    <property type="component" value="Unassembled WGS sequence"/>
</dbReference>
<reference evidence="1 2" key="1">
    <citation type="submission" date="2016-10" db="EMBL/GenBank/DDBJ databases">
        <authorList>
            <person name="de Groot N.N."/>
        </authorList>
    </citation>
    <scope>NUCLEOTIDE SEQUENCE [LARGE SCALE GENOMIC DNA]</scope>
    <source>
        <strain evidence="1 2">DSM 43794</strain>
    </source>
</reference>
<accession>A0A1H1EX83</accession>
<sequence length="55" mass="5594">MSSPSSGRRRGRTAWTAIGVGSAAGGVTATEGYPHHLDASLRIIPACTGMIPASR</sequence>
<organism evidence="1 2">
    <name type="scientific">Thermostaphylospora chromogena</name>
    <dbReference type="NCBI Taxonomy" id="35622"/>
    <lineage>
        <taxon>Bacteria</taxon>
        <taxon>Bacillati</taxon>
        <taxon>Actinomycetota</taxon>
        <taxon>Actinomycetes</taxon>
        <taxon>Streptosporangiales</taxon>
        <taxon>Thermomonosporaceae</taxon>
        <taxon>Thermostaphylospora</taxon>
    </lineage>
</organism>
<dbReference type="EMBL" id="FNKK01000002">
    <property type="protein sequence ID" value="SDQ93159.1"/>
    <property type="molecule type" value="Genomic_DNA"/>
</dbReference>